<feature type="region of interest" description="Disordered" evidence="1">
    <location>
        <begin position="68"/>
        <end position="160"/>
    </location>
</feature>
<dbReference type="Proteomes" id="UP000192596">
    <property type="component" value="Unassembled WGS sequence"/>
</dbReference>
<reference evidence="3" key="1">
    <citation type="submission" date="2017-03" db="EMBL/GenBank/DDBJ databases">
        <title>Genomes of endolithic fungi from Antarctica.</title>
        <authorList>
            <person name="Coleine C."/>
            <person name="Masonjones S."/>
            <person name="Stajich J.E."/>
        </authorList>
    </citation>
    <scope>NUCLEOTIDE SEQUENCE [LARGE SCALE GENOMIC DNA]</scope>
    <source>
        <strain evidence="3">CCFEE 5527</strain>
    </source>
</reference>
<accession>A0A1V8SZM7</accession>
<evidence type="ECO:0000256" key="1">
    <source>
        <dbReference type="SAM" id="MobiDB-lite"/>
    </source>
</evidence>
<dbReference type="AlphaFoldDB" id="A0A1V8SZM7"/>
<protein>
    <submittedName>
        <fullName evidence="2">Uncharacterized protein</fullName>
    </submittedName>
</protein>
<comment type="caution">
    <text evidence="2">The sequence shown here is derived from an EMBL/GenBank/DDBJ whole genome shotgun (WGS) entry which is preliminary data.</text>
</comment>
<sequence>MSSRRSEVVYEERRTDSSDRGGRRREDRYEAVERERETVSPIRRRVQEISYEELEDVRNRAMGLVTRPRSLSRERNDRLDVPRERSYDNDQDHNDNYYAVRRVVTHGPGPLGERRSHDLTRYWDPPRSRTRSSSSSSSRHRHHRRHRSHSHRPAEKVVDEDTGSVLWYSGRPRREGNFFEKKFDSSYDGLIAGVAGAAIGSITAARFVTPKHEGLEGEKRERTRNAVLGAVVGAGLFNAGENWFRVYTEEKEERIEKREKRKELRERR</sequence>
<dbReference type="EMBL" id="NAJO01000021">
    <property type="protein sequence ID" value="OQO04617.1"/>
    <property type="molecule type" value="Genomic_DNA"/>
</dbReference>
<gene>
    <name evidence="2" type="ORF">B0A48_09539</name>
</gene>
<name>A0A1V8SZM7_9PEZI</name>
<feature type="compositionally biased region" description="Basic and acidic residues" evidence="1">
    <location>
        <begin position="71"/>
        <end position="95"/>
    </location>
</feature>
<proteinExistence type="predicted"/>
<organism evidence="2 3">
    <name type="scientific">Cryoendolithus antarcticus</name>
    <dbReference type="NCBI Taxonomy" id="1507870"/>
    <lineage>
        <taxon>Eukaryota</taxon>
        <taxon>Fungi</taxon>
        <taxon>Dikarya</taxon>
        <taxon>Ascomycota</taxon>
        <taxon>Pezizomycotina</taxon>
        <taxon>Dothideomycetes</taxon>
        <taxon>Dothideomycetidae</taxon>
        <taxon>Cladosporiales</taxon>
        <taxon>Cladosporiaceae</taxon>
        <taxon>Cryoendolithus</taxon>
    </lineage>
</organism>
<feature type="region of interest" description="Disordered" evidence="1">
    <location>
        <begin position="1"/>
        <end position="40"/>
    </location>
</feature>
<feature type="compositionally biased region" description="Basic and acidic residues" evidence="1">
    <location>
        <begin position="1"/>
        <end position="38"/>
    </location>
</feature>
<keyword evidence="3" id="KW-1185">Reference proteome</keyword>
<dbReference type="InParanoid" id="A0A1V8SZM7"/>
<dbReference type="OrthoDB" id="3937724at2759"/>
<feature type="compositionally biased region" description="Basic residues" evidence="1">
    <location>
        <begin position="138"/>
        <end position="151"/>
    </location>
</feature>
<evidence type="ECO:0000313" key="2">
    <source>
        <dbReference type="EMBL" id="OQO04617.1"/>
    </source>
</evidence>
<feature type="compositionally biased region" description="Basic and acidic residues" evidence="1">
    <location>
        <begin position="112"/>
        <end position="127"/>
    </location>
</feature>
<evidence type="ECO:0000313" key="3">
    <source>
        <dbReference type="Proteomes" id="UP000192596"/>
    </source>
</evidence>